<evidence type="ECO:0000313" key="6">
    <source>
        <dbReference type="Proteomes" id="UP000484255"/>
    </source>
</evidence>
<dbReference type="InterPro" id="IPR037171">
    <property type="entry name" value="NagB/RpiA_transferase-like"/>
</dbReference>
<dbReference type="Proteomes" id="UP000484255">
    <property type="component" value="Unassembled WGS sequence"/>
</dbReference>
<dbReference type="GO" id="GO:0003700">
    <property type="term" value="F:DNA-binding transcription factor activity"/>
    <property type="evidence" value="ECO:0007669"/>
    <property type="project" value="InterPro"/>
</dbReference>
<dbReference type="PANTHER" id="PTHR30363">
    <property type="entry name" value="HTH-TYPE TRANSCRIPTIONAL REGULATOR SRLR-RELATED"/>
    <property type="match status" value="1"/>
</dbReference>
<feature type="domain" description="HTH deoR-type" evidence="4">
    <location>
        <begin position="19"/>
        <end position="74"/>
    </location>
</feature>
<protein>
    <submittedName>
        <fullName evidence="5">DeoR/GlpR transcriptional regulator</fullName>
    </submittedName>
</protein>
<dbReference type="Pfam" id="PF08220">
    <property type="entry name" value="HTH_DeoR"/>
    <property type="match status" value="1"/>
</dbReference>
<dbReference type="EMBL" id="JAAGOH010000018">
    <property type="protein sequence ID" value="NDY92496.1"/>
    <property type="molecule type" value="Genomic_DNA"/>
</dbReference>
<dbReference type="InterPro" id="IPR001034">
    <property type="entry name" value="DeoR_HTH"/>
</dbReference>
<dbReference type="SUPFAM" id="SSF100950">
    <property type="entry name" value="NagB/RpiA/CoA transferase-like"/>
    <property type="match status" value="1"/>
</dbReference>
<evidence type="ECO:0000256" key="3">
    <source>
        <dbReference type="ARBA" id="ARBA00023163"/>
    </source>
</evidence>
<dbReference type="RefSeq" id="WP_163458420.1">
    <property type="nucleotide sequence ID" value="NZ_JAAGOH010000018.1"/>
</dbReference>
<keyword evidence="1" id="KW-0805">Transcription regulation</keyword>
<name>A0A7C9PI47_9BURK</name>
<organism evidence="5 6">
    <name type="scientific">Ideonella livida</name>
    <dbReference type="NCBI Taxonomy" id="2707176"/>
    <lineage>
        <taxon>Bacteria</taxon>
        <taxon>Pseudomonadati</taxon>
        <taxon>Pseudomonadota</taxon>
        <taxon>Betaproteobacteria</taxon>
        <taxon>Burkholderiales</taxon>
        <taxon>Sphaerotilaceae</taxon>
        <taxon>Ideonella</taxon>
    </lineage>
</organism>
<keyword evidence="3" id="KW-0804">Transcription</keyword>
<keyword evidence="6" id="KW-1185">Reference proteome</keyword>
<comment type="caution">
    <text evidence="5">The sequence shown here is derived from an EMBL/GenBank/DDBJ whole genome shotgun (WGS) entry which is preliminary data.</text>
</comment>
<dbReference type="Gene3D" id="1.10.10.10">
    <property type="entry name" value="Winged helix-like DNA-binding domain superfamily/Winged helix DNA-binding domain"/>
    <property type="match status" value="1"/>
</dbReference>
<dbReference type="PANTHER" id="PTHR30363:SF44">
    <property type="entry name" value="AGA OPERON TRANSCRIPTIONAL REPRESSOR-RELATED"/>
    <property type="match status" value="1"/>
</dbReference>
<evidence type="ECO:0000259" key="4">
    <source>
        <dbReference type="PROSITE" id="PS51000"/>
    </source>
</evidence>
<dbReference type="PROSITE" id="PS00894">
    <property type="entry name" value="HTH_DEOR_1"/>
    <property type="match status" value="1"/>
</dbReference>
<dbReference type="SUPFAM" id="SSF46785">
    <property type="entry name" value="Winged helix' DNA-binding domain"/>
    <property type="match status" value="1"/>
</dbReference>
<reference evidence="5 6" key="1">
    <citation type="submission" date="2020-02" db="EMBL/GenBank/DDBJ databases">
        <title>Ideonella bacterium strain TBM-1.</title>
        <authorList>
            <person name="Chen W.-M."/>
        </authorList>
    </citation>
    <scope>NUCLEOTIDE SEQUENCE [LARGE SCALE GENOMIC DNA]</scope>
    <source>
        <strain evidence="5 6">TBM-1</strain>
    </source>
</reference>
<proteinExistence type="predicted"/>
<evidence type="ECO:0000313" key="5">
    <source>
        <dbReference type="EMBL" id="NDY92496.1"/>
    </source>
</evidence>
<dbReference type="InterPro" id="IPR036388">
    <property type="entry name" value="WH-like_DNA-bd_sf"/>
</dbReference>
<dbReference type="InterPro" id="IPR018356">
    <property type="entry name" value="Tscrpt_reg_HTH_DeoR_CS"/>
</dbReference>
<dbReference type="AlphaFoldDB" id="A0A7C9PI47"/>
<evidence type="ECO:0000256" key="2">
    <source>
        <dbReference type="ARBA" id="ARBA00023125"/>
    </source>
</evidence>
<dbReference type="PRINTS" id="PR00037">
    <property type="entry name" value="HTHLACR"/>
</dbReference>
<dbReference type="InterPro" id="IPR050313">
    <property type="entry name" value="Carb_Metab_HTH_regulators"/>
</dbReference>
<dbReference type="PROSITE" id="PS51000">
    <property type="entry name" value="HTH_DEOR_2"/>
    <property type="match status" value="1"/>
</dbReference>
<accession>A0A7C9PI47</accession>
<dbReference type="InterPro" id="IPR014036">
    <property type="entry name" value="DeoR-like_C"/>
</dbReference>
<dbReference type="SMART" id="SM01134">
    <property type="entry name" value="DeoRC"/>
    <property type="match status" value="1"/>
</dbReference>
<evidence type="ECO:0000256" key="1">
    <source>
        <dbReference type="ARBA" id="ARBA00023015"/>
    </source>
</evidence>
<gene>
    <name evidence="5" type="ORF">G3A44_15010</name>
</gene>
<dbReference type="SMART" id="SM00420">
    <property type="entry name" value="HTH_DEOR"/>
    <property type="match status" value="1"/>
</dbReference>
<keyword evidence="2" id="KW-0238">DNA-binding</keyword>
<sequence>MSAPLPESAPSLAVVSLLPAQRRQRIVEFLRRHGAVTLVQLEQALEVSVSTLRRDLDSLAAEGVIDRTHGGALLRQQGYTAFEPDSVASSELSPREKRAIGTAAAAALQPHQSVIFDSGSTVLEAARAAVARGLPFTAVTNDLAIAQALGASPQVQVHVFGGQLRPGSQTLVGEQLIEAARAIQADVLLCGAHAITGGIITETSPEVAAVKRALMRAAVSRRLLVDASKFRPRTFMQVATLDEVDEIYCDDALPADEAEHLRNLGKRLTLVPVTG</sequence>
<dbReference type="InterPro" id="IPR036390">
    <property type="entry name" value="WH_DNA-bd_sf"/>
</dbReference>
<dbReference type="Pfam" id="PF00455">
    <property type="entry name" value="DeoRC"/>
    <property type="match status" value="1"/>
</dbReference>
<dbReference type="GO" id="GO:0003677">
    <property type="term" value="F:DNA binding"/>
    <property type="evidence" value="ECO:0007669"/>
    <property type="project" value="UniProtKB-KW"/>
</dbReference>